<gene>
    <name evidence="3" type="ORF">H7F49_17685</name>
</gene>
<dbReference type="RefSeq" id="WP_185684891.1">
    <property type="nucleotide sequence ID" value="NZ_JACLAU010000053.1"/>
</dbReference>
<name>A0A7X1FAP2_9SPHN</name>
<dbReference type="AlphaFoldDB" id="A0A7X1FAP2"/>
<proteinExistence type="predicted"/>
<dbReference type="GO" id="GO:0004803">
    <property type="term" value="F:transposase activity"/>
    <property type="evidence" value="ECO:0007669"/>
    <property type="project" value="InterPro"/>
</dbReference>
<evidence type="ECO:0000259" key="1">
    <source>
        <dbReference type="Pfam" id="PF01548"/>
    </source>
</evidence>
<evidence type="ECO:0000313" key="3">
    <source>
        <dbReference type="EMBL" id="MBC2653516.1"/>
    </source>
</evidence>
<accession>A0A7X1FAP2</accession>
<reference evidence="3 4" key="1">
    <citation type="submission" date="2020-08" db="EMBL/GenBank/DDBJ databases">
        <title>The genome sequence of Novosphingobium flavum 4Y4.</title>
        <authorList>
            <person name="Liu Y."/>
        </authorList>
    </citation>
    <scope>NUCLEOTIDE SEQUENCE [LARGE SCALE GENOMIC DNA]</scope>
    <source>
        <strain evidence="3 4">4Y4</strain>
    </source>
</reference>
<dbReference type="Pfam" id="PF01548">
    <property type="entry name" value="DEDD_Tnp_IS110"/>
    <property type="match status" value="1"/>
</dbReference>
<dbReference type="Pfam" id="PF02371">
    <property type="entry name" value="Transposase_20"/>
    <property type="match status" value="1"/>
</dbReference>
<dbReference type="Proteomes" id="UP000520156">
    <property type="component" value="Unassembled WGS sequence"/>
</dbReference>
<organism evidence="3 4">
    <name type="scientific">Novosphingobium aerophilum</name>
    <dbReference type="NCBI Taxonomy" id="2839843"/>
    <lineage>
        <taxon>Bacteria</taxon>
        <taxon>Pseudomonadati</taxon>
        <taxon>Pseudomonadota</taxon>
        <taxon>Alphaproteobacteria</taxon>
        <taxon>Sphingomonadales</taxon>
        <taxon>Sphingomonadaceae</taxon>
        <taxon>Novosphingobium</taxon>
    </lineage>
</organism>
<feature type="domain" description="Transposase IS110-like N-terminal" evidence="1">
    <location>
        <begin position="7"/>
        <end position="147"/>
    </location>
</feature>
<dbReference type="GO" id="GO:0003677">
    <property type="term" value="F:DNA binding"/>
    <property type="evidence" value="ECO:0007669"/>
    <property type="project" value="InterPro"/>
</dbReference>
<dbReference type="InterPro" id="IPR002525">
    <property type="entry name" value="Transp_IS110-like_N"/>
</dbReference>
<evidence type="ECO:0000259" key="2">
    <source>
        <dbReference type="Pfam" id="PF02371"/>
    </source>
</evidence>
<dbReference type="NCBIfam" id="NF033542">
    <property type="entry name" value="transpos_IS110"/>
    <property type="match status" value="1"/>
</dbReference>
<dbReference type="InterPro" id="IPR003346">
    <property type="entry name" value="Transposase_20"/>
</dbReference>
<keyword evidence="4" id="KW-1185">Reference proteome</keyword>
<protein>
    <submittedName>
        <fullName evidence="3">IS110 family transposase</fullName>
    </submittedName>
</protein>
<dbReference type="PANTHER" id="PTHR33055">
    <property type="entry name" value="TRANSPOSASE FOR INSERTION SEQUENCE ELEMENT IS1111A"/>
    <property type="match status" value="1"/>
</dbReference>
<dbReference type="EMBL" id="JACLAU010000053">
    <property type="protein sequence ID" value="MBC2653516.1"/>
    <property type="molecule type" value="Genomic_DNA"/>
</dbReference>
<evidence type="ECO:0000313" key="4">
    <source>
        <dbReference type="Proteomes" id="UP000520156"/>
    </source>
</evidence>
<dbReference type="InterPro" id="IPR047650">
    <property type="entry name" value="Transpos_IS110"/>
</dbReference>
<comment type="caution">
    <text evidence="3">The sequence shown here is derived from an EMBL/GenBank/DDBJ whole genome shotgun (WGS) entry which is preliminary data.</text>
</comment>
<dbReference type="GO" id="GO:0006313">
    <property type="term" value="P:DNA transposition"/>
    <property type="evidence" value="ECO:0007669"/>
    <property type="project" value="InterPro"/>
</dbReference>
<feature type="domain" description="Transposase IS116/IS110/IS902 C-terminal" evidence="2">
    <location>
        <begin position="212"/>
        <end position="290"/>
    </location>
</feature>
<sequence>MSEVSTIGLDIAKSVFQAHGADARGQMLYSRRLARGKILEFFASQPRCLVAIEACGSAHHWARELTAIGHEVRLIPPAYVKPFVKRQKNDAADAEAICEAAQRPNMRFVAIKSEEQQASSLVFRTRDLLVRQRTQTINAIRGHMAEYGWVAPRGPAWVTQLGELINQEVGASLPEAARDMFRVMLGLLDELDVRIAVLDKEIARRAREDEVARRLMTIPGIGPIAATAIAALAPAMETFKRGRDFAAWLGLTPRQKSTGGKTRLGRTSKMGERTLRRLLIIGASSMVQHASRRGPPEGSWLAGMLARKPRMLISVAQANKTARIVWAVLVSKQDYRAPVVSI</sequence>
<dbReference type="PANTHER" id="PTHR33055:SF3">
    <property type="entry name" value="PUTATIVE TRANSPOSASE FOR IS117-RELATED"/>
    <property type="match status" value="1"/>
</dbReference>